<comment type="caution">
    <text evidence="2">The sequence shown here is derived from an EMBL/GenBank/DDBJ whole genome shotgun (WGS) entry which is preliminary data.</text>
</comment>
<dbReference type="Gene3D" id="3.40.50.300">
    <property type="entry name" value="P-loop containing nucleotide triphosphate hydrolases"/>
    <property type="match status" value="1"/>
</dbReference>
<feature type="compositionally biased region" description="Low complexity" evidence="1">
    <location>
        <begin position="830"/>
        <end position="843"/>
    </location>
</feature>
<dbReference type="SUPFAM" id="SSF52540">
    <property type="entry name" value="P-loop containing nucleoside triphosphate hydrolases"/>
    <property type="match status" value="1"/>
</dbReference>
<dbReference type="Proteomes" id="UP001287059">
    <property type="component" value="Unassembled WGS sequence"/>
</dbReference>
<feature type="region of interest" description="Disordered" evidence="1">
    <location>
        <begin position="1"/>
        <end position="23"/>
    </location>
</feature>
<reference evidence="2 3" key="1">
    <citation type="submission" date="2023-08" db="EMBL/GenBank/DDBJ databases">
        <title>Implementing the SeqCode for naming new Mesorhizobium species isolated from Vachellia karroo root nodules.</title>
        <authorList>
            <person name="Van Lill M."/>
        </authorList>
    </citation>
    <scope>NUCLEOTIDE SEQUENCE [LARGE SCALE GENOMIC DNA]</scope>
    <source>
        <strain evidence="2 3">VK24D</strain>
    </source>
</reference>
<dbReference type="CDD" id="cd00882">
    <property type="entry name" value="Ras_like_GTPase"/>
    <property type="match status" value="1"/>
</dbReference>
<dbReference type="InterPro" id="IPR027417">
    <property type="entry name" value="P-loop_NTPase"/>
</dbReference>
<keyword evidence="3" id="KW-1185">Reference proteome</keyword>
<evidence type="ECO:0000313" key="2">
    <source>
        <dbReference type="EMBL" id="MDX8479060.1"/>
    </source>
</evidence>
<gene>
    <name evidence="2" type="ORF">RFN28_11320</name>
</gene>
<feature type="region of interest" description="Disordered" evidence="1">
    <location>
        <begin position="820"/>
        <end position="851"/>
    </location>
</feature>
<accession>A0ABU4XYV3</accession>
<name>A0ABU4XYV3_9HYPH</name>
<evidence type="ECO:0000313" key="3">
    <source>
        <dbReference type="Proteomes" id="UP001287059"/>
    </source>
</evidence>
<evidence type="ECO:0000256" key="1">
    <source>
        <dbReference type="SAM" id="MobiDB-lite"/>
    </source>
</evidence>
<organism evidence="2 3">
    <name type="scientific">Mesorhizobium album</name>
    <dbReference type="NCBI Taxonomy" id="3072314"/>
    <lineage>
        <taxon>Bacteria</taxon>
        <taxon>Pseudomonadati</taxon>
        <taxon>Pseudomonadota</taxon>
        <taxon>Alphaproteobacteria</taxon>
        <taxon>Hyphomicrobiales</taxon>
        <taxon>Phyllobacteriaceae</taxon>
        <taxon>Mesorhizobium</taxon>
    </lineage>
</organism>
<protein>
    <submittedName>
        <fullName evidence="2">GTPase domain-containing protein</fullName>
    </submittedName>
</protein>
<dbReference type="RefSeq" id="WP_320287421.1">
    <property type="nucleotide sequence ID" value="NZ_JAVIIW010000010.1"/>
</dbReference>
<dbReference type="EMBL" id="JAVIIW010000010">
    <property type="protein sequence ID" value="MDX8479060.1"/>
    <property type="molecule type" value="Genomic_DNA"/>
</dbReference>
<proteinExistence type="predicted"/>
<sequence length="1720" mass="190398">MATKKDGQPRKKPVTTTRSTSGEAYDFEDEVGAWFLVKMLGGQPMSGPGGFGVGLKNQTGALGWKIDDLLVVTDGQPLAISCKGNVQVTANGLPKDFVERVWAQTTQDDPPASRTAHFALATRDSHPEFNAKWSDIKSWATGPDGALTLARIAVSPKHRAIFESVTGSGEGAHDHTASLAMVRRIDVLPFDFQLAPSKDVAAVVQDCRQLLRDGALATAQLLWRSLVERVHASRVGGGAIALDELWDSLRQHFDLKDHPNFQADWHVLRDLTSDYLATIATSLPGGITLIRQKPRDDVARAAVDNETTLVVGDSGVGKSAIVRAALETHFPSHEKLWLGPVDLEKVLSATGRRQLTLNHPLTVTLRRSPAAGVILVIDAAERISERNVPAANAFLKELSANGVRVIVVGQALWASSAGALVAGLRVRPVSIEQLSTEEVAAALGSSPAVRWVASRPQLLTGLRNLRTLGWVMGAAITPEIGQTGLATPSAIVDLVFGRWTGGKIALERLLTTLAVREAEFERSFAISDIDRGDAEAFDSRPDGFPIRKNKQRRLEFEHDLAADWARFELLKEKEIVGVEWHALAVNPLWHNALRLAGQWLLRETEGETSAWDYATAKLKRENAGLTLDLLLDALFTDPEAERFLEEKAELLFANQCELLRRLLVRFRHIATVTTWQGGDGADQSFALHFESEFRSPIVGYWPALGNFLHRHRDRASASASAEIARVASIWLTATPRETSDGARFPYRLQFAEVALACGRAMQLDLLKHGFHYDKEDKPTFSAALLAADDIPDGVADFALEMAHRRPTLKSIVEQANAFHREQAREKAKASPQRSRSPRPISSIFEPERLPPWPLGPKGRLDEAFREAVLRSGSIGALMRARPAVASEVVLASIIEDNPVRDRSSLRDGFGLEFDNDTYPVAFWKGPFFLLLGINPDHALGCVVQLVNFCTERWQADLRPHNPPSITLTLADGSNKAFIGNRMVFEWDRVSSMHSGQLGCALAALERWLMVQLDQGQAIDAYVERLLLESKSLAILGVLLRAGKYRPDVLRGCLRPLLKSREIYQLDDARVREGEFFDAMSWARAGEDIFEMAKQFVFAPHRKTTLRRIAAALLRENSELASEVAADAKRWPKSKDKNDALERDALIEELDPRNYSGPSGHAETEGVTFSYPKHLLNRLQRYQSKAASDLGLVGLPFQCSRALQQYGVLTPETAAYLASVISSERSQGVSAGDYEQARLAAAATLVARGGEWLASNTGTSREVSQVVAAAVAGLATTGERRTPVLGNLAIETSAYAIIQKLTEGATDTNWGELALILLTCGDMQALARLMNEAHARKLELGKIWPRLVFLGVLASGLSVLAPRYDGDAVEPALWTRWQRWLQKRPLIEGDRTLEQVDFTRIAKRVGKLEYQQAVARADRDFARYRMRHRPKRQVIGLDWNFLRSLLAWLLQSEGPLDAAEKQLLKSLWDFESWRAYGQTSVDPKNDRERPMEHLGYEVLDRIARLLPTLNVNEARDLWEPILRLGAMSHYAVDHFISSWMLLLGKNVDLEVFYAHWRAMAEYALTAPGWTDGRQWYYGENMLCQILGFGTVNLKFYPNAFGLVPRMADLHERWAAEHLAGREENVSAFCSFLSQAAGASLRLKAVPWIAKALEPDGRAAKWRRDKTGEDVLAYLSALIASEGPAIAANATQRNAAMTLAAHLVAQQLPGAMALHDRFSRLR</sequence>